<dbReference type="GO" id="GO:0051301">
    <property type="term" value="P:cell division"/>
    <property type="evidence" value="ECO:0007669"/>
    <property type="project" value="UniProtKB-KW"/>
</dbReference>
<dbReference type="PANTHER" id="PTHR10177">
    <property type="entry name" value="CYCLINS"/>
    <property type="match status" value="1"/>
</dbReference>
<dbReference type="EMBL" id="JAYWIO010000008">
    <property type="protein sequence ID" value="KAK7244427.1"/>
    <property type="molecule type" value="Genomic_DNA"/>
</dbReference>
<dbReference type="InterPro" id="IPR039361">
    <property type="entry name" value="Cyclin"/>
</dbReference>
<sequence length="288" mass="32783">MDSDTEFPMPNRRERETISHYLRVEENFMAKGNFYSNPNNINIRKLAVWVIATELFVYLEFLLSSSFSDASVCKYTGQGVEVRLVAICCLIIAAKMRASSFSLTSFLEDRNVDFKLEEITRTELRVLNELKWKMRPVTPFYFLDYFYPTFKRIGGFKRHSINEIIVQAQGETNFTDYKPSQIAYSSLLAATQIAYPSRIASIAMPAGLDNCYRELVALCLNKDIKIERAKLETASSSSSAKVEEEEETELPVSTSEIVPVSEAAPKRLMNFGLIWPTDVSSIRSTHTL</sequence>
<comment type="caution">
    <text evidence="7">The sequence shown here is derived from an EMBL/GenBank/DDBJ whole genome shotgun (WGS) entry which is preliminary data.</text>
</comment>
<evidence type="ECO:0000313" key="7">
    <source>
        <dbReference type="EMBL" id="KAK7244427.1"/>
    </source>
</evidence>
<organism evidence="7 8">
    <name type="scientific">Crotalaria pallida</name>
    <name type="common">Smooth rattlebox</name>
    <name type="synonym">Crotalaria striata</name>
    <dbReference type="NCBI Taxonomy" id="3830"/>
    <lineage>
        <taxon>Eukaryota</taxon>
        <taxon>Viridiplantae</taxon>
        <taxon>Streptophyta</taxon>
        <taxon>Embryophyta</taxon>
        <taxon>Tracheophyta</taxon>
        <taxon>Spermatophyta</taxon>
        <taxon>Magnoliopsida</taxon>
        <taxon>eudicotyledons</taxon>
        <taxon>Gunneridae</taxon>
        <taxon>Pentapetalae</taxon>
        <taxon>rosids</taxon>
        <taxon>fabids</taxon>
        <taxon>Fabales</taxon>
        <taxon>Fabaceae</taxon>
        <taxon>Papilionoideae</taxon>
        <taxon>50 kb inversion clade</taxon>
        <taxon>genistoids sensu lato</taxon>
        <taxon>core genistoids</taxon>
        <taxon>Crotalarieae</taxon>
        <taxon>Crotalaria</taxon>
    </lineage>
</organism>
<evidence type="ECO:0000256" key="3">
    <source>
        <dbReference type="ARBA" id="ARBA00023306"/>
    </source>
</evidence>
<comment type="subunit">
    <text evidence="1">Interacts with the CDC2 protein kinase to form a serine/threonine kinase holoenzyme complex also known as maturation promoting factor (MPF). The cyclin subunit imparts substrate specificity to the complex.</text>
</comment>
<accession>A0AAN9HQI2</accession>
<keyword evidence="2" id="KW-0132">Cell division</keyword>
<evidence type="ECO:0000256" key="2">
    <source>
        <dbReference type="ARBA" id="ARBA00022618"/>
    </source>
</evidence>
<dbReference type="InterPro" id="IPR006671">
    <property type="entry name" value="Cyclin_N"/>
</dbReference>
<keyword evidence="3" id="KW-0131">Cell cycle</keyword>
<feature type="domain" description="Cyclin N-terminal" evidence="6">
    <location>
        <begin position="60"/>
        <end position="135"/>
    </location>
</feature>
<gene>
    <name evidence="7" type="ORF">RIF29_39248</name>
</gene>
<name>A0AAN9HQI2_CROPI</name>
<reference evidence="7 8" key="1">
    <citation type="submission" date="2024-01" db="EMBL/GenBank/DDBJ databases">
        <title>The genomes of 5 underutilized Papilionoideae crops provide insights into root nodulation and disease resistanc.</title>
        <authorList>
            <person name="Yuan L."/>
        </authorList>
    </citation>
    <scope>NUCLEOTIDE SEQUENCE [LARGE SCALE GENOMIC DNA]</scope>
    <source>
        <strain evidence="7">ZHUSHIDOU_FW_LH</strain>
        <tissue evidence="7">Leaf</tissue>
    </source>
</reference>
<feature type="region of interest" description="Disordered" evidence="5">
    <location>
        <begin position="235"/>
        <end position="254"/>
    </location>
</feature>
<evidence type="ECO:0000256" key="5">
    <source>
        <dbReference type="SAM" id="MobiDB-lite"/>
    </source>
</evidence>
<dbReference type="SUPFAM" id="SSF47954">
    <property type="entry name" value="Cyclin-like"/>
    <property type="match status" value="2"/>
</dbReference>
<evidence type="ECO:0000313" key="8">
    <source>
        <dbReference type="Proteomes" id="UP001372338"/>
    </source>
</evidence>
<dbReference type="Gene3D" id="1.10.472.10">
    <property type="entry name" value="Cyclin-like"/>
    <property type="match status" value="2"/>
</dbReference>
<keyword evidence="8" id="KW-1185">Reference proteome</keyword>
<dbReference type="AlphaFoldDB" id="A0AAN9HQI2"/>
<dbReference type="Proteomes" id="UP001372338">
    <property type="component" value="Unassembled WGS sequence"/>
</dbReference>
<evidence type="ECO:0000259" key="6">
    <source>
        <dbReference type="Pfam" id="PF00134"/>
    </source>
</evidence>
<evidence type="ECO:0000256" key="4">
    <source>
        <dbReference type="ARBA" id="ARBA00032263"/>
    </source>
</evidence>
<evidence type="ECO:0000256" key="1">
    <source>
        <dbReference type="ARBA" id="ARBA00011177"/>
    </source>
</evidence>
<protein>
    <recommendedName>
        <fullName evidence="4">B-like cyclin</fullName>
    </recommendedName>
</protein>
<proteinExistence type="predicted"/>
<dbReference type="Pfam" id="PF00134">
    <property type="entry name" value="Cyclin_N"/>
    <property type="match status" value="1"/>
</dbReference>
<dbReference type="InterPro" id="IPR036915">
    <property type="entry name" value="Cyclin-like_sf"/>
</dbReference>